<gene>
    <name evidence="2" type="ORF">GCM10022389_20850</name>
</gene>
<evidence type="ECO:0000313" key="2">
    <source>
        <dbReference type="EMBL" id="GAA4075025.1"/>
    </source>
</evidence>
<keyword evidence="1" id="KW-0175">Coiled coil</keyword>
<feature type="coiled-coil region" evidence="1">
    <location>
        <begin position="19"/>
        <end position="112"/>
    </location>
</feature>
<evidence type="ECO:0000256" key="1">
    <source>
        <dbReference type="SAM" id="Coils"/>
    </source>
</evidence>
<dbReference type="Proteomes" id="UP001500367">
    <property type="component" value="Unassembled WGS sequence"/>
</dbReference>
<evidence type="ECO:0000313" key="3">
    <source>
        <dbReference type="Proteomes" id="UP001500367"/>
    </source>
</evidence>
<organism evidence="2 3">
    <name type="scientific">Flavobacterium cheonanense</name>
    <dbReference type="NCBI Taxonomy" id="706183"/>
    <lineage>
        <taxon>Bacteria</taxon>
        <taxon>Pseudomonadati</taxon>
        <taxon>Bacteroidota</taxon>
        <taxon>Flavobacteriia</taxon>
        <taxon>Flavobacteriales</taxon>
        <taxon>Flavobacteriaceae</taxon>
        <taxon>Flavobacterium</taxon>
    </lineage>
</organism>
<proteinExistence type="predicted"/>
<comment type="caution">
    <text evidence="2">The sequence shown here is derived from an EMBL/GenBank/DDBJ whole genome shotgun (WGS) entry which is preliminary data.</text>
</comment>
<keyword evidence="3" id="KW-1185">Reference proteome</keyword>
<dbReference type="RefSeq" id="WP_344816654.1">
    <property type="nucleotide sequence ID" value="NZ_BAABCT010000005.1"/>
</dbReference>
<protein>
    <submittedName>
        <fullName evidence="2">Uncharacterized protein</fullName>
    </submittedName>
</protein>
<dbReference type="EMBL" id="BAABCT010000005">
    <property type="protein sequence ID" value="GAA4075025.1"/>
    <property type="molecule type" value="Genomic_DNA"/>
</dbReference>
<accession>A0ABP7VXG0</accession>
<name>A0ABP7VXG0_9FLAO</name>
<reference evidence="3" key="1">
    <citation type="journal article" date="2019" name="Int. J. Syst. Evol. Microbiol.">
        <title>The Global Catalogue of Microorganisms (GCM) 10K type strain sequencing project: providing services to taxonomists for standard genome sequencing and annotation.</title>
        <authorList>
            <consortium name="The Broad Institute Genomics Platform"/>
            <consortium name="The Broad Institute Genome Sequencing Center for Infectious Disease"/>
            <person name="Wu L."/>
            <person name="Ma J."/>
        </authorList>
    </citation>
    <scope>NUCLEOTIDE SEQUENCE [LARGE SCALE GENOMIC DNA]</scope>
    <source>
        <strain evidence="3">JCM 17069</strain>
    </source>
</reference>
<sequence length="331" mass="38652">MRNIILFVMVLCGTFSAQSQDLIKELKKLTLENDSLKSQIIKPLKIELKESIEKNRSEISILKLKLNTLEKDSVIFKKKILDLNREIADLNKNKLTIENVKLQEQLKLLSEKNSVLNLMNEKNIKLINDKDAQIKDVAIREKEIGKKEIITSLINFYKNKKFDDLIIFSTIESVQGDKQLIGNNTEISQLLFDLETYFTTKELLNKKIDLNQLNVFKTKLNQIKRESDLTRSLNEKLDNYNTLSLKLKETLINISVYDEKSNKKYITGEGMDKATRQLKLNLIFSVLLPYIFDYDIKYNDYPYLFDIVLDVIKRKQSNTDEDISDLLNKIQ</sequence>